<dbReference type="PATRIC" id="fig|35806.4.peg.3828"/>
<protein>
    <submittedName>
        <fullName evidence="1">Transposase</fullName>
    </submittedName>
</protein>
<evidence type="ECO:0000313" key="1">
    <source>
        <dbReference type="EMBL" id="BAQ70860.1"/>
    </source>
</evidence>
<gene>
    <name evidence="1" type="ORF">NHU_03734</name>
</gene>
<dbReference type="Proteomes" id="UP000064912">
    <property type="component" value="Chromosome"/>
</dbReference>
<dbReference type="EMBL" id="AP014800">
    <property type="protein sequence ID" value="BAQ70860.1"/>
    <property type="molecule type" value="Genomic_DNA"/>
</dbReference>
<proteinExistence type="predicted"/>
<name>A0A0D6B7R4_RHOSU</name>
<accession>A0A0D6B7R4</accession>
<evidence type="ECO:0000313" key="2">
    <source>
        <dbReference type="Proteomes" id="UP000064912"/>
    </source>
</evidence>
<reference evidence="1 2" key="1">
    <citation type="submission" date="2015-02" db="EMBL/GenBank/DDBJ databases">
        <title>Genome sequene of Rhodovulum sulfidophilum DSM 2351.</title>
        <authorList>
            <person name="Nagao N."/>
        </authorList>
    </citation>
    <scope>NUCLEOTIDE SEQUENCE [LARGE SCALE GENOMIC DNA]</scope>
    <source>
        <strain evidence="1 2">DSM 2351</strain>
    </source>
</reference>
<sequence length="58" mass="6261">MASAVWEPTDLRNRSGFRRRPTGLVKAVSGLTLDEPILTEAARGVKDVSGKVRGPFPP</sequence>
<dbReference type="KEGG" id="rsu:NHU_03734"/>
<dbReference type="AlphaFoldDB" id="A0A0D6B7R4"/>
<organism evidence="1 2">
    <name type="scientific">Rhodovulum sulfidophilum</name>
    <name type="common">Rhodobacter sulfidophilus</name>
    <dbReference type="NCBI Taxonomy" id="35806"/>
    <lineage>
        <taxon>Bacteria</taxon>
        <taxon>Pseudomonadati</taxon>
        <taxon>Pseudomonadota</taxon>
        <taxon>Alphaproteobacteria</taxon>
        <taxon>Rhodobacterales</taxon>
        <taxon>Paracoccaceae</taxon>
        <taxon>Rhodovulum</taxon>
    </lineage>
</organism>